<name>A0A4Y7K6D3_PAPSO</name>
<accession>A0A4Y7K6D3</accession>
<protein>
    <submittedName>
        <fullName evidence="1">Uncharacterized protein</fullName>
    </submittedName>
</protein>
<evidence type="ECO:0000313" key="1">
    <source>
        <dbReference type="EMBL" id="RZC67479.1"/>
    </source>
</evidence>
<dbReference type="Gramene" id="RZC67479">
    <property type="protein sequence ID" value="RZC67479"/>
    <property type="gene ID" value="C5167_011172"/>
</dbReference>
<keyword evidence="2" id="KW-1185">Reference proteome</keyword>
<sequence>MKQGLLGFKIESIAFPETGLLINQFHVSVMVHSYSIIIVMDIQHPVIAKSRYYNQLMVLLSDRDHKA</sequence>
<dbReference type="Proteomes" id="UP000316621">
    <property type="component" value="Chromosome 6"/>
</dbReference>
<gene>
    <name evidence="1" type="ORF">C5167_011172</name>
</gene>
<proteinExistence type="predicted"/>
<dbReference type="AlphaFoldDB" id="A0A4Y7K6D3"/>
<dbReference type="EMBL" id="CM010720">
    <property type="protein sequence ID" value="RZC67479.1"/>
    <property type="molecule type" value="Genomic_DNA"/>
</dbReference>
<organism evidence="1 2">
    <name type="scientific">Papaver somniferum</name>
    <name type="common">Opium poppy</name>
    <dbReference type="NCBI Taxonomy" id="3469"/>
    <lineage>
        <taxon>Eukaryota</taxon>
        <taxon>Viridiplantae</taxon>
        <taxon>Streptophyta</taxon>
        <taxon>Embryophyta</taxon>
        <taxon>Tracheophyta</taxon>
        <taxon>Spermatophyta</taxon>
        <taxon>Magnoliopsida</taxon>
        <taxon>Ranunculales</taxon>
        <taxon>Papaveraceae</taxon>
        <taxon>Papaveroideae</taxon>
        <taxon>Papaver</taxon>
    </lineage>
</organism>
<evidence type="ECO:0000313" key="2">
    <source>
        <dbReference type="Proteomes" id="UP000316621"/>
    </source>
</evidence>
<reference evidence="1 2" key="1">
    <citation type="journal article" date="2018" name="Science">
        <title>The opium poppy genome and morphinan production.</title>
        <authorList>
            <person name="Guo L."/>
            <person name="Winzer T."/>
            <person name="Yang X."/>
            <person name="Li Y."/>
            <person name="Ning Z."/>
            <person name="He Z."/>
            <person name="Teodor R."/>
            <person name="Lu Y."/>
            <person name="Bowser T.A."/>
            <person name="Graham I.A."/>
            <person name="Ye K."/>
        </authorList>
    </citation>
    <scope>NUCLEOTIDE SEQUENCE [LARGE SCALE GENOMIC DNA]</scope>
    <source>
        <strain evidence="2">cv. HN1</strain>
        <tissue evidence="1">Leaves</tissue>
    </source>
</reference>